<feature type="region of interest" description="Disordered" evidence="4">
    <location>
        <begin position="104"/>
        <end position="184"/>
    </location>
</feature>
<feature type="short sequence motif" description="Important for interaction with partner proteins" evidence="2">
    <location>
        <begin position="179"/>
        <end position="184"/>
    </location>
</feature>
<evidence type="ECO:0000256" key="3">
    <source>
        <dbReference type="PIRNR" id="PIRNR002070"/>
    </source>
</evidence>
<evidence type="ECO:0000256" key="4">
    <source>
        <dbReference type="SAM" id="MobiDB-lite"/>
    </source>
</evidence>
<evidence type="ECO:0000313" key="6">
    <source>
        <dbReference type="Proteomes" id="UP000321772"/>
    </source>
</evidence>
<dbReference type="NCBIfam" id="TIGR00621">
    <property type="entry name" value="ssb"/>
    <property type="match status" value="1"/>
</dbReference>
<feature type="compositionally biased region" description="Low complexity" evidence="4">
    <location>
        <begin position="122"/>
        <end position="171"/>
    </location>
</feature>
<protein>
    <recommendedName>
        <fullName evidence="2 3">Single-stranded DNA-binding protein</fullName>
        <shortName evidence="2">SSB</shortName>
    </recommendedName>
</protein>
<comment type="caution">
    <text evidence="2">Lacks conserved residue(s) required for the propagation of feature annotation.</text>
</comment>
<dbReference type="FunFam" id="2.40.50.140:FF:000084">
    <property type="entry name" value="Single-stranded DNA-binding protein"/>
    <property type="match status" value="1"/>
</dbReference>
<dbReference type="GO" id="GO:0006281">
    <property type="term" value="P:DNA repair"/>
    <property type="evidence" value="ECO:0007669"/>
    <property type="project" value="UniProtKB-UniRule"/>
</dbReference>
<dbReference type="CDD" id="cd04496">
    <property type="entry name" value="SSB_OBF"/>
    <property type="match status" value="1"/>
</dbReference>
<dbReference type="Gene3D" id="2.40.50.140">
    <property type="entry name" value="Nucleic acid-binding proteins"/>
    <property type="match status" value="1"/>
</dbReference>
<dbReference type="GO" id="GO:0006310">
    <property type="term" value="P:DNA recombination"/>
    <property type="evidence" value="ECO:0007669"/>
    <property type="project" value="UniProtKB-UniRule"/>
</dbReference>
<keyword evidence="1 2" id="KW-0238">DNA-binding</keyword>
<dbReference type="PROSITE" id="PS50935">
    <property type="entry name" value="SSB"/>
    <property type="match status" value="1"/>
</dbReference>
<keyword evidence="2" id="KW-0233">DNA recombination</keyword>
<evidence type="ECO:0000313" key="5">
    <source>
        <dbReference type="EMBL" id="QEA52622.1"/>
    </source>
</evidence>
<dbReference type="HAMAP" id="MF_00984">
    <property type="entry name" value="SSB"/>
    <property type="match status" value="1"/>
</dbReference>
<dbReference type="GO" id="GO:0006260">
    <property type="term" value="P:DNA replication"/>
    <property type="evidence" value="ECO:0007669"/>
    <property type="project" value="UniProtKB-UniRule"/>
</dbReference>
<accession>A0A5B8TFJ9</accession>
<dbReference type="SUPFAM" id="SSF50249">
    <property type="entry name" value="Nucleic acid-binding proteins"/>
    <property type="match status" value="1"/>
</dbReference>
<dbReference type="PIRSF" id="PIRSF002070">
    <property type="entry name" value="SSB"/>
    <property type="match status" value="1"/>
</dbReference>
<dbReference type="InterPro" id="IPR011344">
    <property type="entry name" value="ssDNA-bd"/>
</dbReference>
<dbReference type="PANTHER" id="PTHR10302:SF27">
    <property type="entry name" value="SINGLE-STRANDED DNA-BINDING PROTEIN"/>
    <property type="match status" value="1"/>
</dbReference>
<comment type="subunit">
    <text evidence="2">Homotetramer.</text>
</comment>
<dbReference type="RefSeq" id="WP_146988516.1">
    <property type="nucleotide sequence ID" value="NZ_CP042392.1"/>
</dbReference>
<keyword evidence="2" id="KW-0235">DNA replication</keyword>
<evidence type="ECO:0000256" key="1">
    <source>
        <dbReference type="ARBA" id="ARBA00023125"/>
    </source>
</evidence>
<name>A0A5B8TFJ9_9LACO</name>
<keyword evidence="2" id="KW-0227">DNA damage</keyword>
<keyword evidence="2" id="KW-0234">DNA repair</keyword>
<evidence type="ECO:0000256" key="2">
    <source>
        <dbReference type="HAMAP-Rule" id="MF_00984"/>
    </source>
</evidence>
<comment type="function">
    <text evidence="2">Plays an important role in DNA replication, recombination and repair. Binds to ssDNA and to an array of partner proteins to recruit them to their sites of action during DNA metabolism.</text>
</comment>
<dbReference type="InterPro" id="IPR000424">
    <property type="entry name" value="Primosome_PriB/ssb"/>
</dbReference>
<reference evidence="5 6" key="1">
    <citation type="submission" date="2019-06" db="EMBL/GenBank/DDBJ databases">
        <title>Genome analyses of bacteria isolated from kimchi.</title>
        <authorList>
            <person name="Lee S."/>
            <person name="Ahn S."/>
            <person name="Roh S."/>
        </authorList>
    </citation>
    <scope>NUCLEOTIDE SEQUENCE [LARGE SCALE GENOMIC DNA]</scope>
    <source>
        <strain evidence="5 6">CBA3616</strain>
    </source>
</reference>
<sequence length="184" mass="19893">MINRVVLIGRLTRDAELRYTSGGAAVASFTLAVNRQFTNRNGEREADFINCVMWRKSAENFTNFTHKGSLVGIEGRIQTRNYDNAEGQRVYVTEVVADNFSLLESRSADEHRQSTGGGQSSGGYNNNNQSNGFSSSNNAFNSAPQSTTNPAPSNGPASSANSNPNDPFANNGESIDISDDDLPF</sequence>
<organism evidence="5 6">
    <name type="scientific">Loigolactobacillus coryniformis</name>
    <dbReference type="NCBI Taxonomy" id="1610"/>
    <lineage>
        <taxon>Bacteria</taxon>
        <taxon>Bacillati</taxon>
        <taxon>Bacillota</taxon>
        <taxon>Bacilli</taxon>
        <taxon>Lactobacillales</taxon>
        <taxon>Lactobacillaceae</taxon>
        <taxon>Loigolactobacillus</taxon>
    </lineage>
</organism>
<dbReference type="Pfam" id="PF00436">
    <property type="entry name" value="SSB"/>
    <property type="match status" value="1"/>
</dbReference>
<dbReference type="GO" id="GO:0003697">
    <property type="term" value="F:single-stranded DNA binding"/>
    <property type="evidence" value="ECO:0007669"/>
    <property type="project" value="UniProtKB-UniRule"/>
</dbReference>
<dbReference type="InterPro" id="IPR012340">
    <property type="entry name" value="NA-bd_OB-fold"/>
</dbReference>
<dbReference type="GO" id="GO:0009295">
    <property type="term" value="C:nucleoid"/>
    <property type="evidence" value="ECO:0007669"/>
    <property type="project" value="TreeGrafter"/>
</dbReference>
<proteinExistence type="inferred from homology"/>
<dbReference type="AlphaFoldDB" id="A0A5B8TFJ9"/>
<dbReference type="Proteomes" id="UP000321772">
    <property type="component" value="Chromosome"/>
</dbReference>
<dbReference type="EMBL" id="CP042392">
    <property type="protein sequence ID" value="QEA52622.1"/>
    <property type="molecule type" value="Genomic_DNA"/>
</dbReference>
<dbReference type="PANTHER" id="PTHR10302">
    <property type="entry name" value="SINGLE-STRANDED DNA-BINDING PROTEIN"/>
    <property type="match status" value="1"/>
</dbReference>
<gene>
    <name evidence="5" type="primary">ssb</name>
    <name evidence="5" type="ORF">FGL77_04415</name>
</gene>